<dbReference type="AlphaFoldDB" id="A0A182S1A4"/>
<dbReference type="EnsemblMetazoa" id="AFUN014267-RA">
    <property type="protein sequence ID" value="AFUN014267-PA"/>
    <property type="gene ID" value="AFUN014267"/>
</dbReference>
<proteinExistence type="predicted"/>
<organism evidence="2">
    <name type="scientific">Anopheles funestus</name>
    <name type="common">African malaria mosquito</name>
    <dbReference type="NCBI Taxonomy" id="62324"/>
    <lineage>
        <taxon>Eukaryota</taxon>
        <taxon>Metazoa</taxon>
        <taxon>Ecdysozoa</taxon>
        <taxon>Arthropoda</taxon>
        <taxon>Hexapoda</taxon>
        <taxon>Insecta</taxon>
        <taxon>Pterygota</taxon>
        <taxon>Neoptera</taxon>
        <taxon>Endopterygota</taxon>
        <taxon>Diptera</taxon>
        <taxon>Nematocera</taxon>
        <taxon>Culicoidea</taxon>
        <taxon>Culicidae</taxon>
        <taxon>Anophelinae</taxon>
        <taxon>Anopheles</taxon>
    </lineage>
</organism>
<feature type="compositionally biased region" description="Acidic residues" evidence="1">
    <location>
        <begin position="32"/>
        <end position="43"/>
    </location>
</feature>
<name>A0A182S1A4_ANOFN</name>
<reference evidence="2" key="1">
    <citation type="submission" date="2020-05" db="UniProtKB">
        <authorList>
            <consortium name="EnsemblMetazoa"/>
        </authorList>
    </citation>
    <scope>IDENTIFICATION</scope>
    <source>
        <strain evidence="2">FUMOZ</strain>
    </source>
</reference>
<sequence length="173" mass="20128">MDLKVPREWLEFPEDAEDSEGTTHRAPSTEELQTDNEDEQPFEEADRYETESYVAVDAEVHEVGDTGIVMVELVVPVLQRNLLASERRNRHRSNGHNRRSRRSRRSGRSRSRSRRPARSRSRSRRPSERHQDRSAEDTYNEEFGLPRPSDRRYNRHPTSSTTSDNAPSDSPRG</sequence>
<feature type="region of interest" description="Disordered" evidence="1">
    <location>
        <begin position="81"/>
        <end position="173"/>
    </location>
</feature>
<evidence type="ECO:0000256" key="1">
    <source>
        <dbReference type="SAM" id="MobiDB-lite"/>
    </source>
</evidence>
<feature type="compositionally biased region" description="Basic and acidic residues" evidence="1">
    <location>
        <begin position="125"/>
        <end position="136"/>
    </location>
</feature>
<feature type="compositionally biased region" description="Polar residues" evidence="1">
    <location>
        <begin position="156"/>
        <end position="173"/>
    </location>
</feature>
<protein>
    <submittedName>
        <fullName evidence="2">Uncharacterized protein</fullName>
    </submittedName>
</protein>
<feature type="region of interest" description="Disordered" evidence="1">
    <location>
        <begin position="1"/>
        <end position="49"/>
    </location>
</feature>
<dbReference type="VEuPathDB" id="VectorBase:AFUN014267"/>
<feature type="compositionally biased region" description="Basic residues" evidence="1">
    <location>
        <begin position="88"/>
        <end position="124"/>
    </location>
</feature>
<evidence type="ECO:0000313" key="2">
    <source>
        <dbReference type="EnsemblMetazoa" id="AFUN014267-PA"/>
    </source>
</evidence>
<feature type="compositionally biased region" description="Basic and acidic residues" evidence="1">
    <location>
        <begin position="1"/>
        <end position="10"/>
    </location>
</feature>
<feature type="compositionally biased region" description="Acidic residues" evidence="1">
    <location>
        <begin position="11"/>
        <end position="20"/>
    </location>
</feature>
<accession>A0A182S1A4</accession>